<dbReference type="Pfam" id="PF03808">
    <property type="entry name" value="Glyco_tran_WecG"/>
    <property type="match status" value="1"/>
</dbReference>
<dbReference type="InterPro" id="IPR004629">
    <property type="entry name" value="WecG_TagA_CpsF"/>
</dbReference>
<evidence type="ECO:0000313" key="4">
    <source>
        <dbReference type="Proteomes" id="UP000037046"/>
    </source>
</evidence>
<evidence type="ECO:0000256" key="2">
    <source>
        <dbReference type="ARBA" id="ARBA00022679"/>
    </source>
</evidence>
<sequence>MDFRIHDRTLHIAPRTRAGLLADLSDRLRTRRGFALATINLDHLVKLPRDREFLDAYARHDFVVADGNPVVWLSRLAGAPVELVTGSDLIEPLARIAAETGTPLALVGSTETALQGAEDSLRARVPGLEIAVRIAPPMGFSPLGDQGADVIKALETSGAGLCLVALGAPKQEIFAARAYAVLPHMGFASIGAGLDFIAGRQRRAPLRLRRIAMEWLWRMLSDPRRLFLRYTRCALILPGLAWRAWRMRT</sequence>
<dbReference type="OrthoDB" id="9771846at2"/>
<dbReference type="GO" id="GO:0047244">
    <property type="term" value="F:N-acetylglucosaminyldiphosphoundecaprenol N-acetyl-beta-D-mannosaminyltransferase activity"/>
    <property type="evidence" value="ECO:0007669"/>
    <property type="project" value="UniProtKB-EC"/>
</dbReference>
<dbReference type="RefSeq" id="WP_050663720.1">
    <property type="nucleotide sequence ID" value="NZ_CP118494.1"/>
</dbReference>
<dbReference type="CDD" id="cd06533">
    <property type="entry name" value="Glyco_transf_WecG_TagA"/>
    <property type="match status" value="1"/>
</dbReference>
<dbReference type="Proteomes" id="UP000037046">
    <property type="component" value="Unassembled WGS sequence"/>
</dbReference>
<keyword evidence="2 3" id="KW-0808">Transferase</keyword>
<dbReference type="PANTHER" id="PTHR34136">
    <property type="match status" value="1"/>
</dbReference>
<dbReference type="EMBL" id="LGVV01000047">
    <property type="protein sequence ID" value="KNX40578.1"/>
    <property type="molecule type" value="Genomic_DNA"/>
</dbReference>
<name>A0A0L6CSU0_9RHOB</name>
<evidence type="ECO:0000313" key="3">
    <source>
        <dbReference type="EMBL" id="KNX40578.1"/>
    </source>
</evidence>
<dbReference type="EC" id="2.4.1.187" evidence="3"/>
<comment type="caution">
    <text evidence="3">The sequence shown here is derived from an EMBL/GenBank/DDBJ whole genome shotgun (WGS) entry which is preliminary data.</text>
</comment>
<dbReference type="STRING" id="74031.SAMN04488077_109126"/>
<dbReference type="PATRIC" id="fig|74031.6.peg.2922"/>
<keyword evidence="4" id="KW-1185">Reference proteome</keyword>
<accession>A0A0L6CSU0</accession>
<dbReference type="AlphaFoldDB" id="A0A0L6CSU0"/>
<evidence type="ECO:0000256" key="1">
    <source>
        <dbReference type="ARBA" id="ARBA00022676"/>
    </source>
</evidence>
<reference evidence="4" key="1">
    <citation type="submission" date="2015-07" db="EMBL/GenBank/DDBJ databases">
        <title>Draft Genome Sequence of Roseovarius tolerans EL-164, a producer of N-Acylated Alanine Methyl Esters (NAMEs).</title>
        <authorList>
            <person name="Voget S."/>
            <person name="Bruns H."/>
            <person name="Wagner-Doebler I."/>
            <person name="Schulz S."/>
            <person name="Daniel R."/>
        </authorList>
    </citation>
    <scope>NUCLEOTIDE SEQUENCE [LARGE SCALE GENOMIC DNA]</scope>
    <source>
        <strain evidence="4">EL-164</strain>
    </source>
</reference>
<proteinExistence type="predicted"/>
<dbReference type="PANTHER" id="PTHR34136:SF1">
    <property type="entry name" value="UDP-N-ACETYL-D-MANNOSAMINURONIC ACID TRANSFERASE"/>
    <property type="match status" value="1"/>
</dbReference>
<gene>
    <name evidence="3" type="primary">tagA</name>
    <name evidence="3" type="ORF">ROTO_28690</name>
</gene>
<dbReference type="NCBIfam" id="TIGR00696">
    <property type="entry name" value="wecG_tagA_cpsF"/>
    <property type="match status" value="1"/>
</dbReference>
<protein>
    <submittedName>
        <fullName evidence="3">Putative N-acetylmannosaminyltransferase</fullName>
        <ecNumber evidence="3">2.4.1.187</ecNumber>
    </submittedName>
</protein>
<organism evidence="3 4">
    <name type="scientific">Roseovarius tolerans</name>
    <dbReference type="NCBI Taxonomy" id="74031"/>
    <lineage>
        <taxon>Bacteria</taxon>
        <taxon>Pseudomonadati</taxon>
        <taxon>Pseudomonadota</taxon>
        <taxon>Alphaproteobacteria</taxon>
        <taxon>Rhodobacterales</taxon>
        <taxon>Roseobacteraceae</taxon>
        <taxon>Roseovarius</taxon>
    </lineage>
</organism>
<keyword evidence="1 3" id="KW-0328">Glycosyltransferase</keyword>